<dbReference type="InParanoid" id="A8PTK7"/>
<dbReference type="Proteomes" id="UP000008837">
    <property type="component" value="Unassembled WGS sequence"/>
</dbReference>
<dbReference type="InterPro" id="IPR052373">
    <property type="entry name" value="Gamma-glu_amide_hydrolase"/>
</dbReference>
<keyword evidence="3" id="KW-1185">Reference proteome</keyword>
<evidence type="ECO:0000313" key="3">
    <source>
        <dbReference type="Proteomes" id="UP000008837"/>
    </source>
</evidence>
<dbReference type="InterPro" id="IPR029055">
    <property type="entry name" value="Ntn_hydrolases_N"/>
</dbReference>
<dbReference type="EMBL" id="AAYY01000001">
    <property type="protein sequence ID" value="EDP45451.1"/>
    <property type="molecule type" value="Genomic_DNA"/>
</dbReference>
<dbReference type="OrthoDB" id="14446at2759"/>
<dbReference type="RefSeq" id="XP_001732665.1">
    <property type="nucleotide sequence ID" value="XM_001732613.1"/>
</dbReference>
<dbReference type="PROSITE" id="PS51278">
    <property type="entry name" value="GATASE_TYPE_2"/>
    <property type="match status" value="1"/>
</dbReference>
<gene>
    <name evidence="2" type="ORF">MGL_0440</name>
</gene>
<reference evidence="2 3" key="1">
    <citation type="journal article" date="2007" name="Proc. Natl. Acad. Sci. U.S.A.">
        <title>Dandruff-associated Malassezia genomes reveal convergent and divergent virulence traits shared with plant and human fungal pathogens.</title>
        <authorList>
            <person name="Xu J."/>
            <person name="Saunders C.W."/>
            <person name="Hu P."/>
            <person name="Grant R.A."/>
            <person name="Boekhout T."/>
            <person name="Kuramae E.E."/>
            <person name="Kronstad J.W."/>
            <person name="Deangelis Y.M."/>
            <person name="Reeder N.L."/>
            <person name="Johnstone K.R."/>
            <person name="Leland M."/>
            <person name="Fieno A.M."/>
            <person name="Begley W.M."/>
            <person name="Sun Y."/>
            <person name="Lacey M.P."/>
            <person name="Chaudhary T."/>
            <person name="Keough T."/>
            <person name="Chu L."/>
            <person name="Sears R."/>
            <person name="Yuan B."/>
            <person name="Dawson T.L.Jr."/>
        </authorList>
    </citation>
    <scope>NUCLEOTIDE SEQUENCE [LARGE SCALE GENOMIC DNA]</scope>
    <source>
        <strain evidence="3">ATCC MYA-4612 / CBS 7966</strain>
    </source>
</reference>
<dbReference type="VEuPathDB" id="FungiDB:MGL_0440"/>
<name>A8PTK7_MALGO</name>
<dbReference type="Gene3D" id="3.60.20.10">
    <property type="entry name" value="Glutamine Phosphoribosylpyrophosphate, subunit 1, domain 1"/>
    <property type="match status" value="1"/>
</dbReference>
<dbReference type="STRING" id="425265.A8PTK7"/>
<dbReference type="GO" id="GO:0006751">
    <property type="term" value="P:glutathione catabolic process"/>
    <property type="evidence" value="ECO:0007669"/>
    <property type="project" value="TreeGrafter"/>
</dbReference>
<dbReference type="KEGG" id="mgl:MGL_0440"/>
<dbReference type="InterPro" id="IPR017932">
    <property type="entry name" value="GATase_2_dom"/>
</dbReference>
<dbReference type="PANTHER" id="PTHR43187">
    <property type="entry name" value="GLUTAMINE AMIDOTRANSFERASE DUG3-RELATED"/>
    <property type="match status" value="1"/>
</dbReference>
<accession>A8PTK7</accession>
<evidence type="ECO:0000259" key="1">
    <source>
        <dbReference type="PROSITE" id="PS51278"/>
    </source>
</evidence>
<dbReference type="GeneID" id="5856971"/>
<dbReference type="SUPFAM" id="SSF56235">
    <property type="entry name" value="N-terminal nucleophile aminohydrolases (Ntn hydrolases)"/>
    <property type="match status" value="1"/>
</dbReference>
<proteinExistence type="predicted"/>
<dbReference type="GO" id="GO:0008242">
    <property type="term" value="F:omega peptidase activity"/>
    <property type="evidence" value="ECO:0007669"/>
    <property type="project" value="TreeGrafter"/>
</dbReference>
<comment type="caution">
    <text evidence="2">The sequence shown here is derived from an EMBL/GenBank/DDBJ whole genome shotgun (WGS) entry which is preliminary data.</text>
</comment>
<dbReference type="AlphaFoldDB" id="A8PTK7"/>
<dbReference type="PANTHER" id="PTHR43187:SF1">
    <property type="entry name" value="GLUTAMINE AMIDOTRANSFERASE DUG3-RELATED"/>
    <property type="match status" value="1"/>
</dbReference>
<feature type="domain" description="Glutamine amidotransferase type-2" evidence="1">
    <location>
        <begin position="1"/>
        <end position="99"/>
    </location>
</feature>
<organism evidence="2 3">
    <name type="scientific">Malassezia globosa (strain ATCC MYA-4612 / CBS 7966)</name>
    <name type="common">Dandruff-associated fungus</name>
    <dbReference type="NCBI Taxonomy" id="425265"/>
    <lineage>
        <taxon>Eukaryota</taxon>
        <taxon>Fungi</taxon>
        <taxon>Dikarya</taxon>
        <taxon>Basidiomycota</taxon>
        <taxon>Ustilaginomycotina</taxon>
        <taxon>Malasseziomycetes</taxon>
        <taxon>Malasseziales</taxon>
        <taxon>Malasseziaceae</taxon>
        <taxon>Malassezia</taxon>
    </lineage>
</organism>
<sequence length="99" mass="11503">MHNGQISQFPKIKRRLLEALPDPLFLLPQGQTDSEYAFALYLSHLKDPESLEVFSHQELKEAMLRTIQDINLWSREAGIKEVSKLHFNLLAKSLELLHH</sequence>
<dbReference type="GO" id="GO:0005737">
    <property type="term" value="C:cytoplasm"/>
    <property type="evidence" value="ECO:0007669"/>
    <property type="project" value="TreeGrafter"/>
</dbReference>
<protein>
    <recommendedName>
        <fullName evidence="1">Glutamine amidotransferase type-2 domain-containing protein</fullName>
    </recommendedName>
</protein>
<dbReference type="GO" id="GO:0061672">
    <property type="term" value="C:glutathione hydrolase complex"/>
    <property type="evidence" value="ECO:0007669"/>
    <property type="project" value="TreeGrafter"/>
</dbReference>
<evidence type="ECO:0000313" key="2">
    <source>
        <dbReference type="EMBL" id="EDP45451.1"/>
    </source>
</evidence>